<dbReference type="InterPro" id="IPR050499">
    <property type="entry name" value="PEP-utilizing_PTS_enzyme"/>
</dbReference>
<dbReference type="PANTHER" id="PTHR46244">
    <property type="entry name" value="PHOSPHOENOLPYRUVATE-PROTEIN PHOSPHOTRANSFERASE"/>
    <property type="match status" value="1"/>
</dbReference>
<keyword evidence="13 17" id="KW-0479">Metal-binding</keyword>
<dbReference type="GO" id="GO:0005737">
    <property type="term" value="C:cytoplasm"/>
    <property type="evidence" value="ECO:0007669"/>
    <property type="project" value="UniProtKB-SubCell"/>
</dbReference>
<gene>
    <name evidence="24" type="ordered locus">Deba_3160</name>
</gene>
<evidence type="ECO:0000256" key="12">
    <source>
        <dbReference type="ARBA" id="ARBA00022683"/>
    </source>
</evidence>
<evidence type="ECO:0000256" key="18">
    <source>
        <dbReference type="PIRSR" id="PIRSR000732-1"/>
    </source>
</evidence>
<comment type="similarity">
    <text evidence="5 17">Belongs to the PEP-utilizing enzyme family.</text>
</comment>
<dbReference type="InterPro" id="IPR008279">
    <property type="entry name" value="PEP-util_enz_mobile_dom"/>
</dbReference>
<evidence type="ECO:0000256" key="15">
    <source>
        <dbReference type="ARBA" id="ARBA00022842"/>
    </source>
</evidence>
<dbReference type="GO" id="GO:0046872">
    <property type="term" value="F:metal ion binding"/>
    <property type="evidence" value="ECO:0007669"/>
    <property type="project" value="UniProtKB-KW"/>
</dbReference>
<dbReference type="PRINTS" id="PR01736">
    <property type="entry name" value="PHPHTRNFRASE"/>
</dbReference>
<dbReference type="NCBIfam" id="TIGR01417">
    <property type="entry name" value="PTS_I_fam"/>
    <property type="match status" value="1"/>
</dbReference>
<evidence type="ECO:0000256" key="20">
    <source>
        <dbReference type="PIRSR" id="PIRSR000732-3"/>
    </source>
</evidence>
<feature type="binding site" evidence="19">
    <location>
        <position position="297"/>
    </location>
    <ligand>
        <name>phosphoenolpyruvate</name>
        <dbReference type="ChEBI" id="CHEBI:58702"/>
    </ligand>
</feature>
<protein>
    <recommendedName>
        <fullName evidence="7 17">Phosphoenolpyruvate-protein phosphotransferase</fullName>
        <ecNumber evidence="6 17">2.7.3.9</ecNumber>
    </recommendedName>
    <alternativeName>
        <fullName evidence="16 17">Phosphotransferase system, enzyme I</fullName>
    </alternativeName>
</protein>
<evidence type="ECO:0000256" key="16">
    <source>
        <dbReference type="ARBA" id="ARBA00033235"/>
    </source>
</evidence>
<dbReference type="Gene3D" id="1.10.274.10">
    <property type="entry name" value="PtsI, HPr-binding domain"/>
    <property type="match status" value="1"/>
</dbReference>
<keyword evidence="25" id="KW-1185">Reference proteome</keyword>
<evidence type="ECO:0000256" key="13">
    <source>
        <dbReference type="ARBA" id="ARBA00022723"/>
    </source>
</evidence>
<dbReference type="Gene3D" id="3.20.20.60">
    <property type="entry name" value="Phosphoenolpyruvate-binding domains"/>
    <property type="match status" value="1"/>
</dbReference>
<evidence type="ECO:0000256" key="17">
    <source>
        <dbReference type="PIRNR" id="PIRNR000732"/>
    </source>
</evidence>
<dbReference type="EC" id="2.7.3.9" evidence="6 17"/>
<feature type="domain" description="PEP-utilising enzyme C-terminal" evidence="22">
    <location>
        <begin position="258"/>
        <end position="542"/>
    </location>
</feature>
<comment type="subcellular location">
    <subcellularLocation>
        <location evidence="4 17">Cytoplasm</location>
    </subcellularLocation>
</comment>
<dbReference type="Proteomes" id="UP000009047">
    <property type="component" value="Chromosome"/>
</dbReference>
<evidence type="ECO:0000256" key="10">
    <source>
        <dbReference type="ARBA" id="ARBA00022597"/>
    </source>
</evidence>
<dbReference type="GO" id="GO:0016301">
    <property type="term" value="F:kinase activity"/>
    <property type="evidence" value="ECO:0007669"/>
    <property type="project" value="UniProtKB-KW"/>
</dbReference>
<keyword evidence="15 17" id="KW-0460">Magnesium</keyword>
<evidence type="ECO:0000259" key="23">
    <source>
        <dbReference type="Pfam" id="PF05524"/>
    </source>
</evidence>
<dbReference type="Pfam" id="PF02896">
    <property type="entry name" value="PEP-utilizers_C"/>
    <property type="match status" value="1"/>
</dbReference>
<dbReference type="InterPro" id="IPR015813">
    <property type="entry name" value="Pyrv/PenolPyrv_kinase-like_dom"/>
</dbReference>
<evidence type="ECO:0000256" key="2">
    <source>
        <dbReference type="ARBA" id="ARBA00001946"/>
    </source>
</evidence>
<dbReference type="SUPFAM" id="SSF52009">
    <property type="entry name" value="Phosphohistidine domain"/>
    <property type="match status" value="1"/>
</dbReference>
<evidence type="ECO:0000256" key="8">
    <source>
        <dbReference type="ARBA" id="ARBA00022448"/>
    </source>
</evidence>
<evidence type="ECO:0000256" key="4">
    <source>
        <dbReference type="ARBA" id="ARBA00004496"/>
    </source>
</evidence>
<dbReference type="eggNOG" id="COG1080">
    <property type="taxonomic scope" value="Bacteria"/>
</dbReference>
<evidence type="ECO:0000259" key="22">
    <source>
        <dbReference type="Pfam" id="PF02896"/>
    </source>
</evidence>
<name>E1QLS8_DESB2</name>
<dbReference type="PIRSF" id="PIRSF000732">
    <property type="entry name" value="PTS_enzyme_I"/>
    <property type="match status" value="1"/>
</dbReference>
<evidence type="ECO:0000313" key="25">
    <source>
        <dbReference type="Proteomes" id="UP000009047"/>
    </source>
</evidence>
<comment type="catalytic activity">
    <reaction evidence="1 17">
        <text>L-histidyl-[protein] + phosphoenolpyruvate = N(pros)-phospho-L-histidyl-[protein] + pyruvate</text>
        <dbReference type="Rhea" id="RHEA:23880"/>
        <dbReference type="Rhea" id="RHEA-COMP:9745"/>
        <dbReference type="Rhea" id="RHEA-COMP:9746"/>
        <dbReference type="ChEBI" id="CHEBI:15361"/>
        <dbReference type="ChEBI" id="CHEBI:29979"/>
        <dbReference type="ChEBI" id="CHEBI:58702"/>
        <dbReference type="ChEBI" id="CHEBI:64837"/>
        <dbReference type="EC" id="2.7.3.9"/>
    </reaction>
</comment>
<evidence type="ECO:0000259" key="21">
    <source>
        <dbReference type="Pfam" id="PF00391"/>
    </source>
</evidence>
<evidence type="ECO:0000256" key="14">
    <source>
        <dbReference type="ARBA" id="ARBA00022777"/>
    </source>
</evidence>
<dbReference type="Pfam" id="PF05524">
    <property type="entry name" value="PEP-utilisers_N"/>
    <property type="match status" value="1"/>
</dbReference>
<keyword evidence="8 17" id="KW-0813">Transport</keyword>
<dbReference type="AlphaFoldDB" id="E1QLS8"/>
<sequence length="586" mass="64213">MRLGGVGASPGIAIARALVVVRRPLQAPYAVLTDEAQVAAEVERFNEAVAATEAELNAAKADLSGGLAEYAHIIDAHLLILRDNMISQRAASYISQRRINAEWALSLAVQEAQSAFQRIKDEYIRSRFADVDYVTNQVMRHLIGHQTDDIARIRDKVIVVAHDLSPADTAQMDLDWVLGFATDMGGPTSHTAIMAQARAIPAVVGCQRASRVVQNGDLIIIDGGEGLLIINPDEETLHLYRERQEAYELYSQEVLAQAGQDARTADGVRVHVVANIEMGAEAGGVAGYGAEGIGLYRTEFFYINKRQLPTEQELLEDFQDVARRMGDLPVTIRTLDIGGDKFAHSVDLAPEANPALGLRAIRFCLQERGLFKTQLRAILRASSMGRMRIMFPMISGLGELRKARAIVEDVMTELDHRGLAFDRQIKVGIMVEVPSAVMVADHLARHADFFSIGTNDLIQYALAIDRVNEYVAHLYQPLHPAVLRMIDRVVRAGHANGIPVAMCGEMAGDPRAVPLLLGLGLDELSMNAMTIPRVKQVARRTDLGLWRAVAQEALTLPTASDVAELINRELNDNFPDIFGAAASEKR</sequence>
<dbReference type="InterPro" id="IPR008731">
    <property type="entry name" value="PTS_EIN"/>
</dbReference>
<dbReference type="SUPFAM" id="SSF47831">
    <property type="entry name" value="Enzyme I of the PEP:sugar phosphotransferase system HPr-binding (sub)domain"/>
    <property type="match status" value="1"/>
</dbReference>
<feature type="binding site" evidence="20">
    <location>
        <position position="456"/>
    </location>
    <ligand>
        <name>Mg(2+)</name>
        <dbReference type="ChEBI" id="CHEBI:18420"/>
    </ligand>
</feature>
<keyword evidence="14 17" id="KW-0418">Kinase</keyword>
<reference evidence="24 25" key="1">
    <citation type="journal article" date="2010" name="Stand. Genomic Sci.">
        <title>Complete genome sequence of Desulfarculus baarsii type strain (2st14).</title>
        <authorList>
            <person name="Sun H."/>
            <person name="Spring S."/>
            <person name="Lapidus A."/>
            <person name="Davenport K."/>
            <person name="Del Rio T.G."/>
            <person name="Tice H."/>
            <person name="Nolan M."/>
            <person name="Copeland A."/>
            <person name="Cheng J.F."/>
            <person name="Lucas S."/>
            <person name="Tapia R."/>
            <person name="Goodwin L."/>
            <person name="Pitluck S."/>
            <person name="Ivanova N."/>
            <person name="Pagani I."/>
            <person name="Mavromatis K."/>
            <person name="Ovchinnikova G."/>
            <person name="Pati A."/>
            <person name="Chen A."/>
            <person name="Palaniappan K."/>
            <person name="Hauser L."/>
            <person name="Chang Y.J."/>
            <person name="Jeffries C.D."/>
            <person name="Detter J.C."/>
            <person name="Han C."/>
            <person name="Rohde M."/>
            <person name="Brambilla E."/>
            <person name="Goker M."/>
            <person name="Woyke T."/>
            <person name="Bristow J."/>
            <person name="Eisen J.A."/>
            <person name="Markowitz V."/>
            <person name="Hugenholtz P."/>
            <person name="Kyrpides N.C."/>
            <person name="Klenk H.P."/>
            <person name="Land M."/>
        </authorList>
    </citation>
    <scope>NUCLEOTIDE SEQUENCE [LARGE SCALE GENOMIC DNA]</scope>
    <source>
        <strain evidence="25">ATCC 33931 / DSM 2075 / LMG 7858 / VKM B-1802 / 2st14</strain>
    </source>
</reference>
<feature type="active site" description="Tele-phosphohistidine intermediate" evidence="18">
    <location>
        <position position="190"/>
    </location>
</feature>
<dbReference type="Pfam" id="PF00391">
    <property type="entry name" value="PEP-utilizers"/>
    <property type="match status" value="1"/>
</dbReference>
<dbReference type="InterPro" id="IPR023151">
    <property type="entry name" value="PEP_util_CS"/>
</dbReference>
<dbReference type="InterPro" id="IPR000121">
    <property type="entry name" value="PEP_util_C"/>
</dbReference>
<feature type="domain" description="PEP-utilising enzyme mobile" evidence="21">
    <location>
        <begin position="154"/>
        <end position="226"/>
    </location>
</feature>
<dbReference type="STRING" id="644282.Deba_3160"/>
<evidence type="ECO:0000256" key="5">
    <source>
        <dbReference type="ARBA" id="ARBA00007837"/>
    </source>
</evidence>
<keyword evidence="9 17" id="KW-0963">Cytoplasm</keyword>
<feature type="binding site" evidence="20">
    <location>
        <position position="432"/>
    </location>
    <ligand>
        <name>Mg(2+)</name>
        <dbReference type="ChEBI" id="CHEBI:18420"/>
    </ligand>
</feature>
<dbReference type="Gene3D" id="3.50.30.10">
    <property type="entry name" value="Phosphohistidine domain"/>
    <property type="match status" value="1"/>
</dbReference>
<evidence type="ECO:0000313" key="24">
    <source>
        <dbReference type="EMBL" id="ADK86513.1"/>
    </source>
</evidence>
<comment type="function">
    <text evidence="3 17">General (non sugar-specific) component of the phosphoenolpyruvate-dependent sugar phosphotransferase system (sugar PTS). This major carbohydrate active-transport system catalyzes the phosphorylation of incoming sugar substrates concomitantly with their translocation across the cell membrane. Enzyme I transfers the phosphoryl group from phosphoenolpyruvate (PEP) to the phosphoryl carrier protein (HPr).</text>
</comment>
<keyword evidence="12 17" id="KW-0598">Phosphotransferase system</keyword>
<dbReference type="HOGENOM" id="CLU_007308_7_0_7"/>
<dbReference type="GO" id="GO:0008965">
    <property type="term" value="F:phosphoenolpyruvate-protein phosphotransferase activity"/>
    <property type="evidence" value="ECO:0007669"/>
    <property type="project" value="UniProtKB-EC"/>
</dbReference>
<dbReference type="SUPFAM" id="SSF51621">
    <property type="entry name" value="Phosphoenolpyruvate/pyruvate domain"/>
    <property type="match status" value="1"/>
</dbReference>
<evidence type="ECO:0000256" key="7">
    <source>
        <dbReference type="ARBA" id="ARBA00016544"/>
    </source>
</evidence>
<evidence type="ECO:0000256" key="1">
    <source>
        <dbReference type="ARBA" id="ARBA00000683"/>
    </source>
</evidence>
<dbReference type="PANTHER" id="PTHR46244:SF3">
    <property type="entry name" value="PHOSPHOENOLPYRUVATE-PROTEIN PHOSPHOTRANSFERASE"/>
    <property type="match status" value="1"/>
</dbReference>
<feature type="binding site" evidence="19">
    <location>
        <position position="466"/>
    </location>
    <ligand>
        <name>phosphoenolpyruvate</name>
        <dbReference type="ChEBI" id="CHEBI:58702"/>
    </ligand>
</feature>
<dbReference type="InterPro" id="IPR024692">
    <property type="entry name" value="PTS_EI"/>
</dbReference>
<keyword evidence="11 17" id="KW-0808">Transferase</keyword>
<dbReference type="InterPro" id="IPR036618">
    <property type="entry name" value="PtsI_HPr-bd_sf"/>
</dbReference>
<feature type="active site" description="Proton donor" evidence="18">
    <location>
        <position position="503"/>
    </location>
</feature>
<dbReference type="PROSITE" id="PS00742">
    <property type="entry name" value="PEP_ENZYMES_2"/>
    <property type="match status" value="1"/>
</dbReference>
<dbReference type="InterPro" id="IPR006318">
    <property type="entry name" value="PTS_EI-like"/>
</dbReference>
<evidence type="ECO:0000256" key="11">
    <source>
        <dbReference type="ARBA" id="ARBA00022679"/>
    </source>
</evidence>
<proteinExistence type="inferred from homology"/>
<dbReference type="KEGG" id="dbr:Deba_3160"/>
<dbReference type="InterPro" id="IPR040442">
    <property type="entry name" value="Pyrv_kinase-like_dom_sf"/>
</dbReference>
<dbReference type="GO" id="GO:0009401">
    <property type="term" value="P:phosphoenolpyruvate-dependent sugar phosphotransferase system"/>
    <property type="evidence" value="ECO:0007669"/>
    <property type="project" value="UniProtKB-KW"/>
</dbReference>
<dbReference type="EMBL" id="CP002085">
    <property type="protein sequence ID" value="ADK86513.1"/>
    <property type="molecule type" value="Genomic_DNA"/>
</dbReference>
<comment type="cofactor">
    <cofactor evidence="2 17 20">
        <name>Mg(2+)</name>
        <dbReference type="ChEBI" id="CHEBI:18420"/>
    </cofactor>
</comment>
<feature type="domain" description="Phosphotransferase system enzyme I N-terminal" evidence="23">
    <location>
        <begin position="5"/>
        <end position="127"/>
    </location>
</feature>
<evidence type="ECO:0000256" key="3">
    <source>
        <dbReference type="ARBA" id="ARBA00002728"/>
    </source>
</evidence>
<feature type="binding site" evidence="19">
    <location>
        <position position="333"/>
    </location>
    <ligand>
        <name>phosphoenolpyruvate</name>
        <dbReference type="ChEBI" id="CHEBI:58702"/>
    </ligand>
</feature>
<evidence type="ECO:0000256" key="19">
    <source>
        <dbReference type="PIRSR" id="PIRSR000732-2"/>
    </source>
</evidence>
<organism evidence="24 25">
    <name type="scientific">Desulfarculus baarsii (strain ATCC 33931 / DSM 2075 / LMG 7858 / VKM B-1802 / 2st14)</name>
    <dbReference type="NCBI Taxonomy" id="644282"/>
    <lineage>
        <taxon>Bacteria</taxon>
        <taxon>Pseudomonadati</taxon>
        <taxon>Thermodesulfobacteriota</taxon>
        <taxon>Desulfarculia</taxon>
        <taxon>Desulfarculales</taxon>
        <taxon>Desulfarculaceae</taxon>
        <taxon>Desulfarculus</taxon>
    </lineage>
</organism>
<evidence type="ECO:0000256" key="9">
    <source>
        <dbReference type="ARBA" id="ARBA00022490"/>
    </source>
</evidence>
<keyword evidence="10 17" id="KW-0762">Sugar transport</keyword>
<dbReference type="InterPro" id="IPR036637">
    <property type="entry name" value="Phosphohistidine_dom_sf"/>
</dbReference>
<feature type="binding site" evidence="19">
    <location>
        <begin position="455"/>
        <end position="456"/>
    </location>
    <ligand>
        <name>phosphoenolpyruvate</name>
        <dbReference type="ChEBI" id="CHEBI:58702"/>
    </ligand>
</feature>
<accession>E1QLS8</accession>
<evidence type="ECO:0000256" key="6">
    <source>
        <dbReference type="ARBA" id="ARBA00012232"/>
    </source>
</evidence>